<sequence>MNTRWAGTIMTTLLLGACSANLTGTTESPEALPVPGSVIALADPSQNLQTARLRPEDGCYWYLHSGPVETTLLPLRTSEGRSICTATGTSSAS</sequence>
<organism evidence="2 3">
    <name type="scientific">Wenxinia marina DSM 24838</name>
    <dbReference type="NCBI Taxonomy" id="1123501"/>
    <lineage>
        <taxon>Bacteria</taxon>
        <taxon>Pseudomonadati</taxon>
        <taxon>Pseudomonadota</taxon>
        <taxon>Alphaproteobacteria</taxon>
        <taxon>Rhodobacterales</taxon>
        <taxon>Roseobacteraceae</taxon>
        <taxon>Wenxinia</taxon>
    </lineage>
</organism>
<dbReference type="PATRIC" id="fig|1123501.6.peg.1943"/>
<protein>
    <recommendedName>
        <fullName evidence="4">Lipoprotein</fullName>
    </recommendedName>
</protein>
<name>A0A0D0QEQ0_9RHOB</name>
<reference evidence="2 3" key="1">
    <citation type="submission" date="2013-01" db="EMBL/GenBank/DDBJ databases">
        <authorList>
            <person name="Fiebig A."/>
            <person name="Goeker M."/>
            <person name="Klenk H.-P.P."/>
        </authorList>
    </citation>
    <scope>NUCLEOTIDE SEQUENCE [LARGE SCALE GENOMIC DNA]</scope>
    <source>
        <strain evidence="2 3">DSM 24838</strain>
    </source>
</reference>
<evidence type="ECO:0000313" key="2">
    <source>
        <dbReference type="EMBL" id="KIQ69483.1"/>
    </source>
</evidence>
<gene>
    <name evidence="2" type="ORF">Wenmar_01845</name>
</gene>
<evidence type="ECO:0000313" key="3">
    <source>
        <dbReference type="Proteomes" id="UP000035100"/>
    </source>
</evidence>
<accession>A0A0D0QEQ0</accession>
<dbReference type="AlphaFoldDB" id="A0A0D0QEQ0"/>
<feature type="chain" id="PRO_5002236064" description="Lipoprotein" evidence="1">
    <location>
        <begin position="23"/>
        <end position="93"/>
    </location>
</feature>
<keyword evidence="3" id="KW-1185">Reference proteome</keyword>
<dbReference type="EMBL" id="AONG01000009">
    <property type="protein sequence ID" value="KIQ69483.1"/>
    <property type="molecule type" value="Genomic_DNA"/>
</dbReference>
<evidence type="ECO:0000256" key="1">
    <source>
        <dbReference type="SAM" id="SignalP"/>
    </source>
</evidence>
<dbReference type="Proteomes" id="UP000035100">
    <property type="component" value="Unassembled WGS sequence"/>
</dbReference>
<dbReference type="STRING" id="1123501.Wenmar_01845"/>
<proteinExistence type="predicted"/>
<dbReference type="PROSITE" id="PS51257">
    <property type="entry name" value="PROKAR_LIPOPROTEIN"/>
    <property type="match status" value="1"/>
</dbReference>
<feature type="signal peptide" evidence="1">
    <location>
        <begin position="1"/>
        <end position="22"/>
    </location>
</feature>
<comment type="caution">
    <text evidence="2">The sequence shown here is derived from an EMBL/GenBank/DDBJ whole genome shotgun (WGS) entry which is preliminary data.</text>
</comment>
<evidence type="ECO:0008006" key="4">
    <source>
        <dbReference type="Google" id="ProtNLM"/>
    </source>
</evidence>
<keyword evidence="1" id="KW-0732">Signal</keyword>